<proteinExistence type="inferred from homology"/>
<evidence type="ECO:0000256" key="3">
    <source>
        <dbReference type="ARBA" id="ARBA00005582"/>
    </source>
</evidence>
<dbReference type="PANTHER" id="PTHR12992">
    <property type="entry name" value="NUDIX HYDROLASE"/>
    <property type="match status" value="1"/>
</dbReference>
<comment type="similarity">
    <text evidence="3 8">Belongs to the Nudix hydrolase family.</text>
</comment>
<evidence type="ECO:0000313" key="10">
    <source>
        <dbReference type="EMBL" id="QSE92614.1"/>
    </source>
</evidence>
<dbReference type="InterPro" id="IPR015797">
    <property type="entry name" value="NUDIX_hydrolase-like_dom_sf"/>
</dbReference>
<keyword evidence="5 8" id="KW-0378">Hydrolase</keyword>
<name>A0A974W7M5_9NOCA</name>
<evidence type="ECO:0000256" key="5">
    <source>
        <dbReference type="ARBA" id="ARBA00022801"/>
    </source>
</evidence>
<dbReference type="PROSITE" id="PS00893">
    <property type="entry name" value="NUDIX_BOX"/>
    <property type="match status" value="1"/>
</dbReference>
<protein>
    <submittedName>
        <fullName evidence="10">CoA pyrophosphatase</fullName>
    </submittedName>
</protein>
<comment type="cofactor">
    <cofactor evidence="1">
        <name>Mn(2+)</name>
        <dbReference type="ChEBI" id="CHEBI:29035"/>
    </cofactor>
</comment>
<dbReference type="EMBL" id="CP070619">
    <property type="protein sequence ID" value="QSE92614.1"/>
    <property type="molecule type" value="Genomic_DNA"/>
</dbReference>
<keyword evidence="11" id="KW-1185">Reference proteome</keyword>
<dbReference type="Pfam" id="PF00293">
    <property type="entry name" value="NUDIX"/>
    <property type="match status" value="1"/>
</dbReference>
<evidence type="ECO:0000256" key="4">
    <source>
        <dbReference type="ARBA" id="ARBA00022723"/>
    </source>
</evidence>
<evidence type="ECO:0000259" key="9">
    <source>
        <dbReference type="PROSITE" id="PS51462"/>
    </source>
</evidence>
<keyword evidence="7" id="KW-0464">Manganese</keyword>
<dbReference type="CDD" id="cd03426">
    <property type="entry name" value="NUDIX_CoAse_Nudt7"/>
    <property type="match status" value="1"/>
</dbReference>
<keyword evidence="6" id="KW-0460">Magnesium</keyword>
<comment type="cofactor">
    <cofactor evidence="2">
        <name>Mg(2+)</name>
        <dbReference type="ChEBI" id="CHEBI:18420"/>
    </cofactor>
</comment>
<dbReference type="InterPro" id="IPR045121">
    <property type="entry name" value="CoAse"/>
</dbReference>
<dbReference type="RefSeq" id="WP_206009077.1">
    <property type="nucleotide sequence ID" value="NZ_CP070619.1"/>
</dbReference>
<dbReference type="InterPro" id="IPR020476">
    <property type="entry name" value="Nudix_hydrolase"/>
</dbReference>
<evidence type="ECO:0000256" key="2">
    <source>
        <dbReference type="ARBA" id="ARBA00001946"/>
    </source>
</evidence>
<evidence type="ECO:0000256" key="7">
    <source>
        <dbReference type="ARBA" id="ARBA00023211"/>
    </source>
</evidence>
<sequence length="201" mass="22330">MSTLNRFELSRAIGRFRAIKLPLDGRRAAAVCIAVLTTDGEPAIWLTERSSSLRAHPGQFAFPGGRIDPNETAAEAALRELEEELGVHAHHGQIIGELDDFATESGYVITPFVVWIGDFTGTLHPNPAEVAHVHTVTMDEVDADPRFVTDPRVDAPILQWPFRDVDVHAPTAAILYQFREVVLRRRPTRVAHVGQPVFAWQ</sequence>
<dbReference type="PRINTS" id="PR00502">
    <property type="entry name" value="NUDIXFAMILY"/>
</dbReference>
<evidence type="ECO:0000313" key="11">
    <source>
        <dbReference type="Proteomes" id="UP000662986"/>
    </source>
</evidence>
<evidence type="ECO:0000256" key="6">
    <source>
        <dbReference type="ARBA" id="ARBA00022842"/>
    </source>
</evidence>
<reference evidence="10 11" key="1">
    <citation type="journal article" date="2021" name="Microbiol. Resour. Announc.">
        <title>Complete Genome Sequences of Two Rhodococcus sp. Strains with Large and Linear Chromosomes, Isolated from Apple Rhizosphere.</title>
        <authorList>
            <person name="Benning S."/>
            <person name="Brugnone N."/>
            <person name="Siani R."/>
            <person name="Kublik S."/>
            <person name="Schloter M."/>
            <person name="Rad V."/>
        </authorList>
    </citation>
    <scope>NUCLEOTIDE SEQUENCE [LARGE SCALE GENOMIC DNA]</scope>
    <source>
        <strain evidence="10 11">R79</strain>
    </source>
</reference>
<gene>
    <name evidence="10" type="ORF">JWS13_30395</name>
</gene>
<dbReference type="InterPro" id="IPR000086">
    <property type="entry name" value="NUDIX_hydrolase_dom"/>
</dbReference>
<dbReference type="PANTHER" id="PTHR12992:SF11">
    <property type="entry name" value="MITOCHONDRIAL COENZYME A DIPHOSPHATASE NUDT8"/>
    <property type="match status" value="1"/>
</dbReference>
<dbReference type="Proteomes" id="UP000662986">
    <property type="component" value="Chromosome"/>
</dbReference>
<dbReference type="PROSITE" id="PS51462">
    <property type="entry name" value="NUDIX"/>
    <property type="match status" value="1"/>
</dbReference>
<evidence type="ECO:0000256" key="8">
    <source>
        <dbReference type="RuleBase" id="RU003476"/>
    </source>
</evidence>
<dbReference type="InterPro" id="IPR020084">
    <property type="entry name" value="NUDIX_hydrolase_CS"/>
</dbReference>
<feature type="domain" description="Nudix hydrolase" evidence="9">
    <location>
        <begin position="25"/>
        <end position="162"/>
    </location>
</feature>
<evidence type="ECO:0000256" key="1">
    <source>
        <dbReference type="ARBA" id="ARBA00001936"/>
    </source>
</evidence>
<keyword evidence="4" id="KW-0479">Metal-binding</keyword>
<dbReference type="Gene3D" id="3.90.79.10">
    <property type="entry name" value="Nucleoside Triphosphate Pyrophosphohydrolase"/>
    <property type="match status" value="1"/>
</dbReference>
<accession>A0A974W7M5</accession>
<organism evidence="10 11">
    <name type="scientific">Rhodococcus pseudokoreensis</name>
    <dbReference type="NCBI Taxonomy" id="2811421"/>
    <lineage>
        <taxon>Bacteria</taxon>
        <taxon>Bacillati</taxon>
        <taxon>Actinomycetota</taxon>
        <taxon>Actinomycetes</taxon>
        <taxon>Mycobacteriales</taxon>
        <taxon>Nocardiaceae</taxon>
        <taxon>Rhodococcus</taxon>
    </lineage>
</organism>
<dbReference type="SUPFAM" id="SSF55811">
    <property type="entry name" value="Nudix"/>
    <property type="match status" value="1"/>
</dbReference>
<reference evidence="10 11" key="2">
    <citation type="journal article" date="2022" name="Arch. Microbiol.">
        <title>Rhodococcus pseudokoreensis sp. nov. isolated from the rhizosphere of young M26 apple rootstocks.</title>
        <authorList>
            <person name="Kampfer P."/>
            <person name="Glaeser S.P."/>
            <person name="Blom J."/>
            <person name="Wolf J."/>
            <person name="Benning S."/>
            <person name="Schloter M."/>
            <person name="Neumann-Schaal M."/>
        </authorList>
    </citation>
    <scope>NUCLEOTIDE SEQUENCE [LARGE SCALE GENOMIC DNA]</scope>
    <source>
        <strain evidence="10 11">R79</strain>
    </source>
</reference>